<comment type="caution">
    <text evidence="2">The sequence shown here is derived from an EMBL/GenBank/DDBJ whole genome shotgun (WGS) entry which is preliminary data.</text>
</comment>
<dbReference type="Pfam" id="PF16819">
    <property type="entry name" value="DUF5074"/>
    <property type="match status" value="1"/>
</dbReference>
<dbReference type="SUPFAM" id="SSF50969">
    <property type="entry name" value="YVTN repeat-like/Quinoprotein amine dehydrogenase"/>
    <property type="match status" value="1"/>
</dbReference>
<dbReference type="InterPro" id="IPR051200">
    <property type="entry name" value="Host-pathogen_enzymatic-act"/>
</dbReference>
<evidence type="ECO:0000313" key="2">
    <source>
        <dbReference type="EMBL" id="MDT0648271.1"/>
    </source>
</evidence>
<gene>
    <name evidence="2" type="ORF">RM545_16380</name>
</gene>
<dbReference type="Proteomes" id="UP001245285">
    <property type="component" value="Unassembled WGS sequence"/>
</dbReference>
<dbReference type="InterPro" id="IPR015943">
    <property type="entry name" value="WD40/YVTN_repeat-like_dom_sf"/>
</dbReference>
<evidence type="ECO:0000313" key="3">
    <source>
        <dbReference type="Proteomes" id="UP001245285"/>
    </source>
</evidence>
<evidence type="ECO:0008006" key="4">
    <source>
        <dbReference type="Google" id="ProtNLM"/>
    </source>
</evidence>
<feature type="region of interest" description="Disordered" evidence="1">
    <location>
        <begin position="32"/>
        <end position="56"/>
    </location>
</feature>
<dbReference type="PANTHER" id="PTHR47197:SF3">
    <property type="entry name" value="DIHYDRO-HEME D1 DEHYDROGENASE"/>
    <property type="match status" value="1"/>
</dbReference>
<dbReference type="InterPro" id="IPR011044">
    <property type="entry name" value="Quino_amine_DH_bsu"/>
</dbReference>
<organism evidence="2 3">
    <name type="scientific">Autumnicola lenta</name>
    <dbReference type="NCBI Taxonomy" id="3075593"/>
    <lineage>
        <taxon>Bacteria</taxon>
        <taxon>Pseudomonadati</taxon>
        <taxon>Bacteroidota</taxon>
        <taxon>Flavobacteriia</taxon>
        <taxon>Flavobacteriales</taxon>
        <taxon>Flavobacteriaceae</taxon>
        <taxon>Autumnicola</taxon>
    </lineage>
</organism>
<dbReference type="InterPro" id="IPR031815">
    <property type="entry name" value="DUF5074"/>
</dbReference>
<protein>
    <recommendedName>
        <fullName evidence="4">40-residue YVTN family beta-propeller repeat-containing protein</fullName>
    </recommendedName>
</protein>
<evidence type="ECO:0000256" key="1">
    <source>
        <dbReference type="SAM" id="MobiDB-lite"/>
    </source>
</evidence>
<keyword evidence="3" id="KW-1185">Reference proteome</keyword>
<dbReference type="Gene3D" id="2.130.10.10">
    <property type="entry name" value="YVTN repeat-like/Quinoprotein amine dehydrogenase"/>
    <property type="match status" value="1"/>
</dbReference>
<proteinExistence type="predicted"/>
<dbReference type="EMBL" id="JAVRHO010000035">
    <property type="protein sequence ID" value="MDT0648271.1"/>
    <property type="molecule type" value="Genomic_DNA"/>
</dbReference>
<dbReference type="RefSeq" id="WP_311496365.1">
    <property type="nucleotide sequence ID" value="NZ_JAVRHO010000035.1"/>
</dbReference>
<sequence>MKINKFLFTTLAAITFFTSCESDDDFMIDQEEQEEEIIDPEPEEEEEPVEEEEEEPAGAYANGVFILNEGNFGAGNSTVSFLNAEMDGVTNNIYAEVNSDALLGDTGQSIAFYEEYAFIVMNVSNTIEVVNKNTFESVATISEGLQNPRYIAFANGNAYVTNWGDGSNAEDDYIAVINTESFEVTENIAVVEGPEAIVENEGNLYVAHLGGYSFNDKISVISATDNTVSETITVGDRPNSLEIEDGFLWISTGGLPSYAEAETAGKIVKVDLISNEVVAEMEFTSTTDHPGNLDIEDDIVYYTLGKTVYSFSEDATALPETAFAELSDVASLYGFEVEGGVIYAASANADFTGNGDLYLYSTTDGSLLDSFEVGINPSGVYFND</sequence>
<reference evidence="2 3" key="1">
    <citation type="submission" date="2023-09" db="EMBL/GenBank/DDBJ databases">
        <authorList>
            <person name="Rey-Velasco X."/>
        </authorList>
    </citation>
    <scope>NUCLEOTIDE SEQUENCE [LARGE SCALE GENOMIC DNA]</scope>
    <source>
        <strain evidence="2 3">F260</strain>
    </source>
</reference>
<dbReference type="PANTHER" id="PTHR47197">
    <property type="entry name" value="PROTEIN NIRF"/>
    <property type="match status" value="1"/>
</dbReference>
<accession>A0ABU3CPQ5</accession>
<name>A0ABU3CPQ5_9FLAO</name>
<dbReference type="PROSITE" id="PS51257">
    <property type="entry name" value="PROKAR_LIPOPROTEIN"/>
    <property type="match status" value="1"/>
</dbReference>